<dbReference type="Pfam" id="PF00005">
    <property type="entry name" value="ABC_tran"/>
    <property type="match status" value="1"/>
</dbReference>
<evidence type="ECO:0000256" key="2">
    <source>
        <dbReference type="ARBA" id="ARBA00022741"/>
    </source>
</evidence>
<keyword evidence="6" id="KW-1185">Reference proteome</keyword>
<dbReference type="PROSITE" id="PS50893">
    <property type="entry name" value="ABC_TRANSPORTER_2"/>
    <property type="match status" value="1"/>
</dbReference>
<evidence type="ECO:0000256" key="3">
    <source>
        <dbReference type="ARBA" id="ARBA00022840"/>
    </source>
</evidence>
<dbReference type="Gene3D" id="3.40.50.300">
    <property type="entry name" value="P-loop containing nucleotide triphosphate hydrolases"/>
    <property type="match status" value="1"/>
</dbReference>
<name>A0ABW5BBX7_9BACT</name>
<dbReference type="Proteomes" id="UP001597414">
    <property type="component" value="Unassembled WGS sequence"/>
</dbReference>
<keyword evidence="1" id="KW-0813">Transport</keyword>
<dbReference type="InterPro" id="IPR050153">
    <property type="entry name" value="Metal_Ion_Import_ABC"/>
</dbReference>
<feature type="domain" description="ABC transporter" evidence="4">
    <location>
        <begin position="8"/>
        <end position="248"/>
    </location>
</feature>
<gene>
    <name evidence="5" type="ORF">ACFSKV_18775</name>
</gene>
<dbReference type="PANTHER" id="PTHR42734:SF21">
    <property type="entry name" value="IRON ABC TRANSPORTER, ATP-BINDING PROTEIN"/>
    <property type="match status" value="1"/>
</dbReference>
<dbReference type="InterPro" id="IPR003439">
    <property type="entry name" value="ABC_transporter-like_ATP-bd"/>
</dbReference>
<accession>A0ABW5BBX7</accession>
<dbReference type="InterPro" id="IPR003593">
    <property type="entry name" value="AAA+_ATPase"/>
</dbReference>
<evidence type="ECO:0000313" key="5">
    <source>
        <dbReference type="EMBL" id="MFD2203632.1"/>
    </source>
</evidence>
<dbReference type="SUPFAM" id="SSF52540">
    <property type="entry name" value="P-loop containing nucleoside triphosphate hydrolases"/>
    <property type="match status" value="1"/>
</dbReference>
<dbReference type="PANTHER" id="PTHR42734">
    <property type="entry name" value="METAL TRANSPORT SYSTEM ATP-BINDING PROTEIN TM_0124-RELATED"/>
    <property type="match status" value="1"/>
</dbReference>
<keyword evidence="2" id="KW-0547">Nucleotide-binding</keyword>
<dbReference type="CDD" id="cd03214">
    <property type="entry name" value="ABC_Iron-Siderophores_B12_Hemin"/>
    <property type="match status" value="1"/>
</dbReference>
<dbReference type="InterPro" id="IPR027417">
    <property type="entry name" value="P-loop_NTPase"/>
</dbReference>
<comment type="caution">
    <text evidence="5">The sequence shown here is derived from an EMBL/GenBank/DDBJ whole genome shotgun (WGS) entry which is preliminary data.</text>
</comment>
<organism evidence="5 6">
    <name type="scientific">Shivajiella indica</name>
    <dbReference type="NCBI Taxonomy" id="872115"/>
    <lineage>
        <taxon>Bacteria</taxon>
        <taxon>Pseudomonadati</taxon>
        <taxon>Bacteroidota</taxon>
        <taxon>Cytophagia</taxon>
        <taxon>Cytophagales</taxon>
        <taxon>Cyclobacteriaceae</taxon>
        <taxon>Shivajiella</taxon>
    </lineage>
</organism>
<dbReference type="RefSeq" id="WP_380806357.1">
    <property type="nucleotide sequence ID" value="NZ_JBHUIV010000025.1"/>
</dbReference>
<dbReference type="GO" id="GO:0005524">
    <property type="term" value="F:ATP binding"/>
    <property type="evidence" value="ECO:0007669"/>
    <property type="project" value="UniProtKB-KW"/>
</dbReference>
<evidence type="ECO:0000313" key="6">
    <source>
        <dbReference type="Proteomes" id="UP001597414"/>
    </source>
</evidence>
<protein>
    <submittedName>
        <fullName evidence="5">ABC transporter ATP-binding protein</fullName>
    </submittedName>
</protein>
<dbReference type="EMBL" id="JBHUIV010000025">
    <property type="protein sequence ID" value="MFD2203632.1"/>
    <property type="molecule type" value="Genomic_DNA"/>
</dbReference>
<evidence type="ECO:0000259" key="4">
    <source>
        <dbReference type="PROSITE" id="PS50893"/>
    </source>
</evidence>
<sequence length="333" mass="37861">MVNKDLILTAADLTLGYQKGRTSKNIAENISFHLERGKLTCLLGPNGVGKSTLIKTILCQLPPITGKIILNGKEIKEYGIKEISQKIAVVLTEKIRTGTLTVRQLVELGRIPHTGWLGKLSENDEMKVRKAIEATNIQYLVDTPLSELSDGQLQKAMISRALAQDGEILILDEPTAHLDLVNRFEIMHLLRKISKEENKAVLVTTHDLEIAIETADEFWLMQCGLPLITGLPEDLIIRQQLDILLPTENLKFNKISGKVQALHESKELEMEESNPLTQWLTLALRKRNLLPFQKDIRIKIKEEPFIIEWKNGDNFRHFFSIESFLIFLKTNKE</sequence>
<reference evidence="6" key="1">
    <citation type="journal article" date="2019" name="Int. J. Syst. Evol. Microbiol.">
        <title>The Global Catalogue of Microorganisms (GCM) 10K type strain sequencing project: providing services to taxonomists for standard genome sequencing and annotation.</title>
        <authorList>
            <consortium name="The Broad Institute Genomics Platform"/>
            <consortium name="The Broad Institute Genome Sequencing Center for Infectious Disease"/>
            <person name="Wu L."/>
            <person name="Ma J."/>
        </authorList>
    </citation>
    <scope>NUCLEOTIDE SEQUENCE [LARGE SCALE GENOMIC DNA]</scope>
    <source>
        <strain evidence="6">KCTC 19812</strain>
    </source>
</reference>
<proteinExistence type="predicted"/>
<evidence type="ECO:0000256" key="1">
    <source>
        <dbReference type="ARBA" id="ARBA00022448"/>
    </source>
</evidence>
<keyword evidence="3 5" id="KW-0067">ATP-binding</keyword>
<dbReference type="SMART" id="SM00382">
    <property type="entry name" value="AAA"/>
    <property type="match status" value="1"/>
</dbReference>